<keyword evidence="14" id="KW-1185">Reference proteome</keyword>
<dbReference type="GO" id="GO:0005829">
    <property type="term" value="C:cytosol"/>
    <property type="evidence" value="ECO:0007669"/>
    <property type="project" value="TreeGrafter"/>
</dbReference>
<dbReference type="STRING" id="796925.A0A137P0X8"/>
<dbReference type="OMA" id="DAGGLIC"/>
<dbReference type="AlphaFoldDB" id="A0A137P0X8"/>
<comment type="pathway">
    <text evidence="1 12">Cofactor biosynthesis; riboflavin biosynthesis; 2-hydroxy-3-oxobutyl phosphate from D-ribulose 5-phosphate: step 1/1.</text>
</comment>
<reference evidence="13 14" key="1">
    <citation type="journal article" date="2015" name="Genome Biol. Evol.">
        <title>Phylogenomic analyses indicate that early fungi evolved digesting cell walls of algal ancestors of land plants.</title>
        <authorList>
            <person name="Chang Y."/>
            <person name="Wang S."/>
            <person name="Sekimoto S."/>
            <person name="Aerts A.L."/>
            <person name="Choi C."/>
            <person name="Clum A."/>
            <person name="LaButti K.M."/>
            <person name="Lindquist E.A."/>
            <person name="Yee Ngan C."/>
            <person name="Ohm R.A."/>
            <person name="Salamov A.A."/>
            <person name="Grigoriev I.V."/>
            <person name="Spatafora J.W."/>
            <person name="Berbee M.L."/>
        </authorList>
    </citation>
    <scope>NUCLEOTIDE SEQUENCE [LARGE SCALE GENOMIC DNA]</scope>
    <source>
        <strain evidence="13 14">NRRL 28638</strain>
    </source>
</reference>
<evidence type="ECO:0000313" key="14">
    <source>
        <dbReference type="Proteomes" id="UP000070444"/>
    </source>
</evidence>
<evidence type="ECO:0000256" key="1">
    <source>
        <dbReference type="ARBA" id="ARBA00004904"/>
    </source>
</evidence>
<dbReference type="SUPFAM" id="SSF55821">
    <property type="entry name" value="YrdC/RibB"/>
    <property type="match status" value="1"/>
</dbReference>
<evidence type="ECO:0000256" key="9">
    <source>
        <dbReference type="ARBA" id="ARBA00023211"/>
    </source>
</evidence>
<proteinExistence type="inferred from homology"/>
<evidence type="ECO:0000256" key="10">
    <source>
        <dbReference type="ARBA" id="ARBA00023239"/>
    </source>
</evidence>
<dbReference type="GO" id="GO:0008686">
    <property type="term" value="F:3,4-dihydroxy-2-butanone-4-phosphate synthase activity"/>
    <property type="evidence" value="ECO:0007669"/>
    <property type="project" value="UniProtKB-EC"/>
</dbReference>
<evidence type="ECO:0000256" key="11">
    <source>
        <dbReference type="ARBA" id="ARBA00060730"/>
    </source>
</evidence>
<keyword evidence="6 12" id="KW-0479">Metal-binding</keyword>
<dbReference type="InterPro" id="IPR000422">
    <property type="entry name" value="DHBP_synthase_RibB"/>
</dbReference>
<dbReference type="EMBL" id="KQ964571">
    <property type="protein sequence ID" value="KXN68531.1"/>
    <property type="molecule type" value="Genomic_DNA"/>
</dbReference>
<comment type="subunit">
    <text evidence="2 12">Homodimer.</text>
</comment>
<protein>
    <recommendedName>
        <fullName evidence="4 12">3,4-dihydroxy-2-butanone 4-phosphate synthase</fullName>
        <shortName evidence="12">DHBP synthase</shortName>
        <ecNumber evidence="3 12">4.1.99.12</ecNumber>
    </recommendedName>
</protein>
<dbReference type="EC" id="4.1.99.12" evidence="3 12"/>
<evidence type="ECO:0000256" key="2">
    <source>
        <dbReference type="ARBA" id="ARBA00011738"/>
    </source>
</evidence>
<evidence type="ECO:0000256" key="4">
    <source>
        <dbReference type="ARBA" id="ARBA00018836"/>
    </source>
</evidence>
<dbReference type="PANTHER" id="PTHR21327">
    <property type="entry name" value="GTP CYCLOHYDROLASE II-RELATED"/>
    <property type="match status" value="1"/>
</dbReference>
<gene>
    <name evidence="13" type="ORF">CONCODRAFT_60155</name>
</gene>
<organism evidence="13 14">
    <name type="scientific">Conidiobolus coronatus (strain ATCC 28846 / CBS 209.66 / NRRL 28638)</name>
    <name type="common">Delacroixia coronata</name>
    <dbReference type="NCBI Taxonomy" id="796925"/>
    <lineage>
        <taxon>Eukaryota</taxon>
        <taxon>Fungi</taxon>
        <taxon>Fungi incertae sedis</taxon>
        <taxon>Zoopagomycota</taxon>
        <taxon>Entomophthoromycotina</taxon>
        <taxon>Entomophthoromycetes</taxon>
        <taxon>Entomophthorales</taxon>
        <taxon>Ancylistaceae</taxon>
        <taxon>Conidiobolus</taxon>
    </lineage>
</organism>
<dbReference type="GO" id="GO:0009231">
    <property type="term" value="P:riboflavin biosynthetic process"/>
    <property type="evidence" value="ECO:0007669"/>
    <property type="project" value="UniProtKB-UniPathway"/>
</dbReference>
<comment type="cofactor">
    <cofactor evidence="12">
        <name>Mg(2+)</name>
        <dbReference type="ChEBI" id="CHEBI:18420"/>
    </cofactor>
    <cofactor evidence="12">
        <name>Mn(2+)</name>
        <dbReference type="ChEBI" id="CHEBI:29035"/>
    </cofactor>
    <text evidence="12">Binds 2 divalent metal cations per subunit. Magnesium or manganese.</text>
</comment>
<keyword evidence="10 12" id="KW-0456">Lyase</keyword>
<dbReference type="UniPathway" id="UPA00275">
    <property type="reaction ID" value="UER00399"/>
</dbReference>
<dbReference type="NCBIfam" id="TIGR00506">
    <property type="entry name" value="ribB"/>
    <property type="match status" value="1"/>
</dbReference>
<keyword evidence="8" id="KW-0318">Glutathionylation</keyword>
<dbReference type="OrthoDB" id="60371at2759"/>
<evidence type="ECO:0000256" key="7">
    <source>
        <dbReference type="ARBA" id="ARBA00022842"/>
    </source>
</evidence>
<dbReference type="GO" id="GO:0005758">
    <property type="term" value="C:mitochondrial intermembrane space"/>
    <property type="evidence" value="ECO:0007669"/>
    <property type="project" value="TreeGrafter"/>
</dbReference>
<evidence type="ECO:0000256" key="6">
    <source>
        <dbReference type="ARBA" id="ARBA00022723"/>
    </source>
</evidence>
<dbReference type="Proteomes" id="UP000070444">
    <property type="component" value="Unassembled WGS sequence"/>
</dbReference>
<dbReference type="GO" id="GO:0046872">
    <property type="term" value="F:metal ion binding"/>
    <property type="evidence" value="ECO:0007669"/>
    <property type="project" value="UniProtKB-KW"/>
</dbReference>
<comment type="catalytic activity">
    <reaction evidence="12">
        <text>D-ribulose 5-phosphate = (2S)-2-hydroxy-3-oxobutyl phosphate + formate + H(+)</text>
        <dbReference type="Rhea" id="RHEA:18457"/>
        <dbReference type="ChEBI" id="CHEBI:15378"/>
        <dbReference type="ChEBI" id="CHEBI:15740"/>
        <dbReference type="ChEBI" id="CHEBI:58121"/>
        <dbReference type="ChEBI" id="CHEBI:58830"/>
        <dbReference type="EC" id="4.1.99.12"/>
    </reaction>
</comment>
<dbReference type="PANTHER" id="PTHR21327:SF18">
    <property type="entry name" value="3,4-DIHYDROXY-2-BUTANONE 4-PHOSPHATE SYNTHASE"/>
    <property type="match status" value="1"/>
</dbReference>
<comment type="function">
    <text evidence="12">Catalyzes the conversion of D-ribulose 5-phosphate to formate and 3,4-dihydroxy-2-butanone 4-phosphate.</text>
</comment>
<sequence>MLGTSQTYRFDNIESALDDFSKGEFLIVMDNEDRENEGDLIIAAQDVTPEKMAFLIRYSSGYVCAPTTSERLEQLEIPMMVPKNTDPLRTAYGVSIDFKYGTTTGISAADRARTANALADPSIINGDDFNKPGHLLPLKARPNGVLERQGHTEAAVDLCKLSNKNPTAIICELVNDDGTMKRREDCFEFAQQHNIKMITIENLVQYIKSTTNQS</sequence>
<evidence type="ECO:0000256" key="12">
    <source>
        <dbReference type="RuleBase" id="RU003843"/>
    </source>
</evidence>
<dbReference type="InterPro" id="IPR017945">
    <property type="entry name" value="DHBP_synth_RibB-like_a/b_dom"/>
</dbReference>
<keyword evidence="9 12" id="KW-0464">Manganese</keyword>
<dbReference type="Gene3D" id="3.90.870.10">
    <property type="entry name" value="DHBP synthase"/>
    <property type="match status" value="1"/>
</dbReference>
<keyword evidence="7 12" id="KW-0460">Magnesium</keyword>
<evidence type="ECO:0000256" key="3">
    <source>
        <dbReference type="ARBA" id="ARBA00012153"/>
    </source>
</evidence>
<comment type="similarity">
    <text evidence="11 12">Belongs to the DHBP synthase family.</text>
</comment>
<accession>A0A137P0X8</accession>
<evidence type="ECO:0000256" key="5">
    <source>
        <dbReference type="ARBA" id="ARBA00022619"/>
    </source>
</evidence>
<dbReference type="FunFam" id="3.90.870.10:FF:000002">
    <property type="entry name" value="3,4-dihydroxy-2-butanone 4-phosphate synthase"/>
    <property type="match status" value="1"/>
</dbReference>
<dbReference type="HAMAP" id="MF_00180">
    <property type="entry name" value="RibB"/>
    <property type="match status" value="1"/>
</dbReference>
<evidence type="ECO:0000256" key="8">
    <source>
        <dbReference type="ARBA" id="ARBA00023206"/>
    </source>
</evidence>
<evidence type="ECO:0000313" key="13">
    <source>
        <dbReference type="EMBL" id="KXN68531.1"/>
    </source>
</evidence>
<dbReference type="Pfam" id="PF00926">
    <property type="entry name" value="DHBP_synthase"/>
    <property type="match status" value="1"/>
</dbReference>
<keyword evidence="5 12" id="KW-0686">Riboflavin biosynthesis</keyword>
<name>A0A137P0X8_CONC2</name>